<gene>
    <name evidence="2" type="ORF">CTOB1V02_LOCUS6217</name>
</gene>
<dbReference type="EMBL" id="OB661487">
    <property type="protein sequence ID" value="CAD7228331.1"/>
    <property type="molecule type" value="Genomic_DNA"/>
</dbReference>
<feature type="compositionally biased region" description="Basic and acidic residues" evidence="1">
    <location>
        <begin position="252"/>
        <end position="268"/>
    </location>
</feature>
<organism evidence="2">
    <name type="scientific">Cyprideis torosa</name>
    <dbReference type="NCBI Taxonomy" id="163714"/>
    <lineage>
        <taxon>Eukaryota</taxon>
        <taxon>Metazoa</taxon>
        <taxon>Ecdysozoa</taxon>
        <taxon>Arthropoda</taxon>
        <taxon>Crustacea</taxon>
        <taxon>Oligostraca</taxon>
        <taxon>Ostracoda</taxon>
        <taxon>Podocopa</taxon>
        <taxon>Podocopida</taxon>
        <taxon>Cytherocopina</taxon>
        <taxon>Cytheroidea</taxon>
        <taxon>Cytherideidae</taxon>
        <taxon>Cyprideis</taxon>
    </lineage>
</organism>
<name>A0A7R8WB21_9CRUS</name>
<feature type="region of interest" description="Disordered" evidence="1">
    <location>
        <begin position="252"/>
        <end position="289"/>
    </location>
</feature>
<reference evidence="2" key="1">
    <citation type="submission" date="2020-11" db="EMBL/GenBank/DDBJ databases">
        <authorList>
            <person name="Tran Van P."/>
        </authorList>
    </citation>
    <scope>NUCLEOTIDE SEQUENCE</scope>
</reference>
<dbReference type="AlphaFoldDB" id="A0A7R8WB21"/>
<feature type="compositionally biased region" description="Basic and acidic residues" evidence="1">
    <location>
        <begin position="653"/>
        <end position="663"/>
    </location>
</feature>
<protein>
    <submittedName>
        <fullName evidence="2">Uncharacterized protein</fullName>
    </submittedName>
</protein>
<feature type="region of interest" description="Disordered" evidence="1">
    <location>
        <begin position="631"/>
        <end position="663"/>
    </location>
</feature>
<sequence length="1038" mass="116848">MISVGTEISQKSKKTVRFVDNNGRNEALGNASSLFGTAYCLENQTLNATEKSEMATAENLGLNESDITLPKLITKKDMFRRRDSDLDISFQAGGIDNTHHLEASACGITEKQGYTDASVFPKHDWSNPCPRQSTTNVDGLWRKPHKRSDMLMREMQTSPFFPVNRNDYKDKSKKRFLKRTTRVARTLADREPIYDKYPDLNPPRGRPNYINLQGDLSGFPDKTRGYLETLLYILQPKMNQMIRRYKQVTKAEKEKLKQQRKEKEKKELNMTTRVPKPLVAHRSGNTGRLRVLRRLRKPSYEAHQSSDSTESSIIFRDNYREDSSLNTKVKAEPGHRKHRSDNRPVSQSRHRRKVLSPSSMERFNEDFRVIIHNLAMIHKSCKTKGSNFECSICCKKATAATKKYLEYLLQQGILSEEAIVRIIEKTSPKNHLPESLFIFESNAHTRRTDARGGRDCTTTSTAMELHQLPSEPGNDITKDPLISSGSRYHLQTISSRSCFESSEKSREDLQASFFQNLNNNAEIAMEIQEHRNISPIPLPGILGIDLKRILLKPEFDVNRVNKTLENNRYKAGGIPEPILPEEVSMLKTPASVMMNIVEIGLRLLPEESDASNCISTASDVYKRYLAGADDEKPNGNSISTQDSQQTSVFPTDHQAESREDKRRSIDTLDEIESIATELATEATEQRKDDHVNLTSLLKKHQYDMIYWAINKMPLMHLNWKNESLYGIQRLAGGSDIYNSSVKNRDRRRSSKLKYAGYSRSYRHWEAPDRVPAPPAIICQTSRPSDRSPNESLSSISLIRKNKAYTAGGERKSRNNDTKQISKMNLISNDSQCPSFLRVDDYQEVLKQLLLQNQEVAEAVDESLSRGTVALQFEELALALSTPASALSCLPQPQPCPVHPNLSPVLSTSASALSCLPKPQPCPVYPSLCPVLSTPASALSCLPQPQHCHVYRSPCPVLSTSASALSCLPQPIAATGIFKRAEIFLQSLRLDFLRFLSSGGRQIFAFLVMPPVPSSRQTTGAGRTLFDDSGAAFPIPLAR</sequence>
<accession>A0A7R8WB21</accession>
<evidence type="ECO:0000256" key="1">
    <source>
        <dbReference type="SAM" id="MobiDB-lite"/>
    </source>
</evidence>
<evidence type="ECO:0000313" key="2">
    <source>
        <dbReference type="EMBL" id="CAD7228331.1"/>
    </source>
</evidence>
<proteinExistence type="predicted"/>
<feature type="compositionally biased region" description="Basic and acidic residues" evidence="1">
    <location>
        <begin position="324"/>
        <end position="334"/>
    </location>
</feature>
<feature type="compositionally biased region" description="Polar residues" evidence="1">
    <location>
        <begin position="634"/>
        <end position="649"/>
    </location>
</feature>
<feature type="region of interest" description="Disordered" evidence="1">
    <location>
        <begin position="324"/>
        <end position="357"/>
    </location>
</feature>